<dbReference type="RefSeq" id="WP_407338452.1">
    <property type="nucleotide sequence ID" value="NZ_CP136862.1"/>
</dbReference>
<dbReference type="PANTHER" id="PTHR34989">
    <property type="entry name" value="PROTEIN HDED"/>
    <property type="match status" value="1"/>
</dbReference>
<proteinExistence type="predicted"/>
<name>A0ABZ0HQF7_9HYPH</name>
<dbReference type="EMBL" id="CP136862">
    <property type="protein sequence ID" value="WOJ89012.1"/>
    <property type="molecule type" value="Genomic_DNA"/>
</dbReference>
<evidence type="ECO:0000313" key="3">
    <source>
        <dbReference type="Proteomes" id="UP001626536"/>
    </source>
</evidence>
<keyword evidence="1" id="KW-0812">Transmembrane</keyword>
<feature type="transmembrane region" description="Helical" evidence="1">
    <location>
        <begin position="20"/>
        <end position="40"/>
    </location>
</feature>
<feature type="transmembrane region" description="Helical" evidence="1">
    <location>
        <begin position="74"/>
        <end position="95"/>
    </location>
</feature>
<dbReference type="InterPro" id="IPR052712">
    <property type="entry name" value="Acid_resist_chaperone_HdeD"/>
</dbReference>
<organism evidence="2 3">
    <name type="scientific">Methylocapsa polymorpha</name>
    <dbReference type="NCBI Taxonomy" id="3080828"/>
    <lineage>
        <taxon>Bacteria</taxon>
        <taxon>Pseudomonadati</taxon>
        <taxon>Pseudomonadota</taxon>
        <taxon>Alphaproteobacteria</taxon>
        <taxon>Hyphomicrobiales</taxon>
        <taxon>Beijerinckiaceae</taxon>
        <taxon>Methylocapsa</taxon>
    </lineage>
</organism>
<evidence type="ECO:0000256" key="1">
    <source>
        <dbReference type="SAM" id="Phobius"/>
    </source>
</evidence>
<evidence type="ECO:0000313" key="2">
    <source>
        <dbReference type="EMBL" id="WOJ89012.1"/>
    </source>
</evidence>
<keyword evidence="1" id="KW-0472">Membrane</keyword>
<accession>A0ABZ0HQF7</accession>
<gene>
    <name evidence="2" type="ORF">RZS28_14540</name>
</gene>
<dbReference type="InterPro" id="IPR005325">
    <property type="entry name" value="DUF308_memb"/>
</dbReference>
<dbReference type="Pfam" id="PF03729">
    <property type="entry name" value="DUF308"/>
    <property type="match status" value="1"/>
</dbReference>
<feature type="transmembrane region" description="Helical" evidence="1">
    <location>
        <begin position="107"/>
        <end position="126"/>
    </location>
</feature>
<keyword evidence="1" id="KW-1133">Transmembrane helix</keyword>
<keyword evidence="3" id="KW-1185">Reference proteome</keyword>
<feature type="transmembrane region" description="Helical" evidence="1">
    <location>
        <begin position="47"/>
        <end position="68"/>
    </location>
</feature>
<reference evidence="2 3" key="1">
    <citation type="submission" date="2023-10" db="EMBL/GenBank/DDBJ databases">
        <title>Novel methanotroph of the genus Methylocapsa from a subarctic wetland.</title>
        <authorList>
            <person name="Belova S.E."/>
            <person name="Oshkin I.Y."/>
            <person name="Miroshnikov K."/>
            <person name="Dedysh S.N."/>
        </authorList>
    </citation>
    <scope>NUCLEOTIDE SEQUENCE [LARGE SCALE GENOMIC DNA]</scope>
    <source>
        <strain evidence="2 3">RX1</strain>
    </source>
</reference>
<protein>
    <submittedName>
        <fullName evidence="2">DUF308 domain-containing protein</fullName>
    </submittedName>
</protein>
<dbReference type="PANTHER" id="PTHR34989:SF1">
    <property type="entry name" value="PROTEIN HDED"/>
    <property type="match status" value="1"/>
</dbReference>
<sequence>MQQQFDVFVAQAPSDLTTHWGWLVALGVSLAVLGAVAILWARTATLFSMVFLGALLLAIAFIVFIFAFSLAGYWTAFFIHVLWAILLAIIGFILVTRPVVSAEAITLVVAFYFLVTGVVAIGFALSSHIQGQWLYVFDGLVSVGLGGLLLAGWPVTGLWAIGLFIGIDLILRGSAIVALGLSLRGIA</sequence>
<dbReference type="Proteomes" id="UP001626536">
    <property type="component" value="Chromosome"/>
</dbReference>